<proteinExistence type="predicted"/>
<name>A0A545TKX7_9PROT</name>
<dbReference type="Gene3D" id="3.40.50.1820">
    <property type="entry name" value="alpha/beta hydrolase"/>
    <property type="match status" value="1"/>
</dbReference>
<protein>
    <submittedName>
        <fullName evidence="2">Alpha/beta hydrolase</fullName>
    </submittedName>
</protein>
<comment type="caution">
    <text evidence="2">The sequence shown here is derived from an EMBL/GenBank/DDBJ whole genome shotgun (WGS) entry which is preliminary data.</text>
</comment>
<dbReference type="SUPFAM" id="SSF53474">
    <property type="entry name" value="alpha/beta-Hydrolases"/>
    <property type="match status" value="1"/>
</dbReference>
<dbReference type="AlphaFoldDB" id="A0A545TKX7"/>
<keyword evidence="2" id="KW-0378">Hydrolase</keyword>
<evidence type="ECO:0000256" key="1">
    <source>
        <dbReference type="SAM" id="MobiDB-lite"/>
    </source>
</evidence>
<dbReference type="EMBL" id="VHSH01000007">
    <property type="protein sequence ID" value="TQV77846.1"/>
    <property type="molecule type" value="Genomic_DNA"/>
</dbReference>
<feature type="region of interest" description="Disordered" evidence="1">
    <location>
        <begin position="71"/>
        <end position="90"/>
    </location>
</feature>
<dbReference type="RefSeq" id="WP_142898189.1">
    <property type="nucleotide sequence ID" value="NZ_ML660058.1"/>
</dbReference>
<sequence length="406" mass="44123">MPVRLQRSHLFTLSGKAFLVLLFPLLLAACVSPESWEAVRVLKDIDAGEAPSALKETTPTPTRREISYSVVQPENGRPGPLQTADLYHPNRADPDDLDGALVLVPGFTPSGKNDRRLVALARSFARTGFLVLVPDLLGSRETRVRLGDARRIADAMVHLSSRPEIEALNGEGTVPQVGVVAISYAVGLAVLATTEADAKDRTGFLVGLGGYYDTTEIVRFTTTGAYRVPGERRWRSAQPLRPAKWYFLSGNIEALTDPDDRATLTAIADIRQRSGRAALLDGQGRDLVAQLGPEGRDLYSLMTNEDPAQVAPLLAGLPESLRRQLDALSLKNRELSHLTGRLILIHGREDPLVPFSESIALSDAVPETELFLIDGFSHINPRSVGVIGQLQLADAIQAILARRKSK</sequence>
<evidence type="ECO:0000313" key="3">
    <source>
        <dbReference type="Proteomes" id="UP000315252"/>
    </source>
</evidence>
<dbReference type="OrthoDB" id="6147935at2"/>
<evidence type="ECO:0000313" key="2">
    <source>
        <dbReference type="EMBL" id="TQV77846.1"/>
    </source>
</evidence>
<dbReference type="PROSITE" id="PS51257">
    <property type="entry name" value="PROKAR_LIPOPROTEIN"/>
    <property type="match status" value="1"/>
</dbReference>
<reference evidence="2 3" key="1">
    <citation type="submission" date="2019-06" db="EMBL/GenBank/DDBJ databases">
        <title>Whole genome sequence for Rhodospirillaceae sp. R148.</title>
        <authorList>
            <person name="Wang G."/>
        </authorList>
    </citation>
    <scope>NUCLEOTIDE SEQUENCE [LARGE SCALE GENOMIC DNA]</scope>
    <source>
        <strain evidence="2 3">R148</strain>
    </source>
</reference>
<keyword evidence="3" id="KW-1185">Reference proteome</keyword>
<gene>
    <name evidence="2" type="ORF">FKG95_20040</name>
</gene>
<dbReference type="InterPro" id="IPR029058">
    <property type="entry name" value="AB_hydrolase_fold"/>
</dbReference>
<dbReference type="GO" id="GO:0016787">
    <property type="term" value="F:hydrolase activity"/>
    <property type="evidence" value="ECO:0007669"/>
    <property type="project" value="UniProtKB-KW"/>
</dbReference>
<organism evidence="2 3">
    <name type="scientific">Denitrobaculum tricleocarpae</name>
    <dbReference type="NCBI Taxonomy" id="2591009"/>
    <lineage>
        <taxon>Bacteria</taxon>
        <taxon>Pseudomonadati</taxon>
        <taxon>Pseudomonadota</taxon>
        <taxon>Alphaproteobacteria</taxon>
        <taxon>Rhodospirillales</taxon>
        <taxon>Rhodospirillaceae</taxon>
        <taxon>Denitrobaculum</taxon>
    </lineage>
</organism>
<accession>A0A545TKX7</accession>
<dbReference type="Proteomes" id="UP000315252">
    <property type="component" value="Unassembled WGS sequence"/>
</dbReference>